<dbReference type="RefSeq" id="WP_386432833.1">
    <property type="nucleotide sequence ID" value="NZ_JBHSBB010000014.1"/>
</dbReference>
<protein>
    <submittedName>
        <fullName evidence="1">Uncharacterized protein</fullName>
    </submittedName>
</protein>
<organism evidence="1 2">
    <name type="scientific">Streptomyces polygonati</name>
    <dbReference type="NCBI Taxonomy" id="1617087"/>
    <lineage>
        <taxon>Bacteria</taxon>
        <taxon>Bacillati</taxon>
        <taxon>Actinomycetota</taxon>
        <taxon>Actinomycetes</taxon>
        <taxon>Kitasatosporales</taxon>
        <taxon>Streptomycetaceae</taxon>
        <taxon>Streptomyces</taxon>
    </lineage>
</organism>
<keyword evidence="2" id="KW-1185">Reference proteome</keyword>
<accession>A0ABV8HWF5</accession>
<dbReference type="EMBL" id="JBHSBB010000014">
    <property type="protein sequence ID" value="MFC4034544.1"/>
    <property type="molecule type" value="Genomic_DNA"/>
</dbReference>
<evidence type="ECO:0000313" key="1">
    <source>
        <dbReference type="EMBL" id="MFC4034544.1"/>
    </source>
</evidence>
<proteinExistence type="predicted"/>
<name>A0ABV8HWF5_9ACTN</name>
<sequence>MTLDPLATLADAERFGYTLPPGEADSLLDRASVRVRRAAGQPITPSVVSIEISPDSRRVQLPAPPVIEVQSVAEVAEDGSTTPLTGWRWDGTVLRLPHHHGHRWDLLVTYRRGWDPVPDGAIELVCQVAHRLGNTPLGMDVGIRSQSQQIDDYQTSTTFAAEQVQVAGDLLPGELTALKRALGAVPAVWVVSTSE</sequence>
<comment type="caution">
    <text evidence="1">The sequence shown here is derived from an EMBL/GenBank/DDBJ whole genome shotgun (WGS) entry which is preliminary data.</text>
</comment>
<dbReference type="Proteomes" id="UP001595765">
    <property type="component" value="Unassembled WGS sequence"/>
</dbReference>
<evidence type="ECO:0000313" key="2">
    <source>
        <dbReference type="Proteomes" id="UP001595765"/>
    </source>
</evidence>
<reference evidence="2" key="1">
    <citation type="journal article" date="2019" name="Int. J. Syst. Evol. Microbiol.">
        <title>The Global Catalogue of Microorganisms (GCM) 10K type strain sequencing project: providing services to taxonomists for standard genome sequencing and annotation.</title>
        <authorList>
            <consortium name="The Broad Institute Genomics Platform"/>
            <consortium name="The Broad Institute Genome Sequencing Center for Infectious Disease"/>
            <person name="Wu L."/>
            <person name="Ma J."/>
        </authorList>
    </citation>
    <scope>NUCLEOTIDE SEQUENCE [LARGE SCALE GENOMIC DNA]</scope>
    <source>
        <strain evidence="2">CGMCC 4.7237</strain>
    </source>
</reference>
<gene>
    <name evidence="1" type="ORF">ACFO3J_24150</name>
</gene>